<proteinExistence type="predicted"/>
<dbReference type="Proteomes" id="UP000271624">
    <property type="component" value="Unassembled WGS sequence"/>
</dbReference>
<reference evidence="2" key="2">
    <citation type="journal article" date="2019" name="Genome Biol. Evol.">
        <title>Day and night: Metabolic profiles and evolutionary relationships of six axenic non-marine cyanobacteria.</title>
        <authorList>
            <person name="Will S.E."/>
            <person name="Henke P."/>
            <person name="Boedeker C."/>
            <person name="Huang S."/>
            <person name="Brinkmann H."/>
            <person name="Rohde M."/>
            <person name="Jarek M."/>
            <person name="Friedl T."/>
            <person name="Seufert S."/>
            <person name="Schumacher M."/>
            <person name="Overmann J."/>
            <person name="Neumann-Schaal M."/>
            <person name="Petersen J."/>
        </authorList>
    </citation>
    <scope>NUCLEOTIDE SEQUENCE [LARGE SCALE GENOMIC DNA]</scope>
    <source>
        <strain evidence="2">PCC 7102</strain>
    </source>
</reference>
<accession>A0A3S1CMV2</accession>
<dbReference type="PANTHER" id="PTHR43591:SF110">
    <property type="entry name" value="RHODANESE DOMAIN-CONTAINING PROTEIN"/>
    <property type="match status" value="1"/>
</dbReference>
<dbReference type="Gene3D" id="3.40.50.150">
    <property type="entry name" value="Vaccinia Virus protein VP39"/>
    <property type="match status" value="1"/>
</dbReference>
<dbReference type="AlphaFoldDB" id="A0A3S1CMV2"/>
<dbReference type="RefSeq" id="WP_127081670.1">
    <property type="nucleotide sequence ID" value="NZ_RSCL01000007.1"/>
</dbReference>
<dbReference type="OrthoDB" id="529208at2"/>
<evidence type="ECO:0000313" key="3">
    <source>
        <dbReference type="Proteomes" id="UP000271624"/>
    </source>
</evidence>
<gene>
    <name evidence="2" type="ORF">DSM106972_031750</name>
</gene>
<dbReference type="CDD" id="cd02440">
    <property type="entry name" value="AdoMet_MTases"/>
    <property type="match status" value="1"/>
</dbReference>
<keyword evidence="2" id="KW-0489">Methyltransferase</keyword>
<dbReference type="EMBL" id="RSCL01000007">
    <property type="protein sequence ID" value="RUT05969.1"/>
    <property type="molecule type" value="Genomic_DNA"/>
</dbReference>
<dbReference type="GO" id="GO:0032259">
    <property type="term" value="P:methylation"/>
    <property type="evidence" value="ECO:0007669"/>
    <property type="project" value="UniProtKB-KW"/>
</dbReference>
<feature type="domain" description="Methyltransferase type 11" evidence="1">
    <location>
        <begin position="45"/>
        <end position="145"/>
    </location>
</feature>
<evidence type="ECO:0000313" key="2">
    <source>
        <dbReference type="EMBL" id="RUT05969.1"/>
    </source>
</evidence>
<dbReference type="Pfam" id="PF08241">
    <property type="entry name" value="Methyltransf_11"/>
    <property type="match status" value="1"/>
</dbReference>
<dbReference type="GO" id="GO:0008757">
    <property type="term" value="F:S-adenosylmethionine-dependent methyltransferase activity"/>
    <property type="evidence" value="ECO:0007669"/>
    <property type="project" value="InterPro"/>
</dbReference>
<sequence length="210" mass="24243">MDDNVVRQEYDKIANIYDQRWNSYITKTLTYLKNWANISPQATVLDVGCGTGEFESLILRDNAKQHITGVDISEQMLLVAKNKFQANSNLYPNVYFQIAGASSLPFANHSFDIIFSASAFHFFDDPVAALAEMKRVLKPDGKVFILDWCKDYFFCRLIDLYLKIFNSAHKRCYTQAEFHELLTSANFNIQRAAKFNFDVIWGMMVVEMKL</sequence>
<organism evidence="2 3">
    <name type="scientific">Dulcicalothrix desertica PCC 7102</name>
    <dbReference type="NCBI Taxonomy" id="232991"/>
    <lineage>
        <taxon>Bacteria</taxon>
        <taxon>Bacillati</taxon>
        <taxon>Cyanobacteriota</taxon>
        <taxon>Cyanophyceae</taxon>
        <taxon>Nostocales</taxon>
        <taxon>Calotrichaceae</taxon>
        <taxon>Dulcicalothrix</taxon>
    </lineage>
</organism>
<keyword evidence="2" id="KW-0808">Transferase</keyword>
<dbReference type="PANTHER" id="PTHR43591">
    <property type="entry name" value="METHYLTRANSFERASE"/>
    <property type="match status" value="1"/>
</dbReference>
<keyword evidence="3" id="KW-1185">Reference proteome</keyword>
<reference evidence="2" key="1">
    <citation type="submission" date="2018-12" db="EMBL/GenBank/DDBJ databases">
        <authorList>
            <person name="Will S."/>
            <person name="Neumann-Schaal M."/>
            <person name="Henke P."/>
        </authorList>
    </citation>
    <scope>NUCLEOTIDE SEQUENCE</scope>
    <source>
        <strain evidence="2">PCC 7102</strain>
    </source>
</reference>
<dbReference type="SUPFAM" id="SSF53335">
    <property type="entry name" value="S-adenosyl-L-methionine-dependent methyltransferases"/>
    <property type="match status" value="1"/>
</dbReference>
<dbReference type="InterPro" id="IPR013216">
    <property type="entry name" value="Methyltransf_11"/>
</dbReference>
<name>A0A3S1CMV2_9CYAN</name>
<comment type="caution">
    <text evidence="2">The sequence shown here is derived from an EMBL/GenBank/DDBJ whole genome shotgun (WGS) entry which is preliminary data.</text>
</comment>
<protein>
    <submittedName>
        <fullName evidence="2">SAM-dependent methyltransferase</fullName>
    </submittedName>
</protein>
<dbReference type="InterPro" id="IPR029063">
    <property type="entry name" value="SAM-dependent_MTases_sf"/>
</dbReference>
<evidence type="ECO:0000259" key="1">
    <source>
        <dbReference type="Pfam" id="PF08241"/>
    </source>
</evidence>